<dbReference type="PROSITE" id="PS00455">
    <property type="entry name" value="AMP_BINDING"/>
    <property type="match status" value="1"/>
</dbReference>
<evidence type="ECO:0000256" key="1">
    <source>
        <dbReference type="ARBA" id="ARBA00006432"/>
    </source>
</evidence>
<reference evidence="5 6" key="1">
    <citation type="submission" date="2017-07" db="EMBL/GenBank/DDBJ databases">
        <title>Amycolatopsis alba DSM 44262 Genome sequencing and assembly.</title>
        <authorList>
            <person name="Kaur N."/>
            <person name="Mayilraj S."/>
        </authorList>
    </citation>
    <scope>NUCLEOTIDE SEQUENCE [LARGE SCALE GENOMIC DNA]</scope>
    <source>
        <strain evidence="5 6">DSM 44262</strain>
    </source>
</reference>
<evidence type="ECO:0000259" key="3">
    <source>
        <dbReference type="Pfam" id="PF00501"/>
    </source>
</evidence>
<keyword evidence="6" id="KW-1185">Reference proteome</keyword>
<dbReference type="PANTHER" id="PTHR43201:SF5">
    <property type="entry name" value="MEDIUM-CHAIN ACYL-COA LIGASE ACSF2, MITOCHONDRIAL"/>
    <property type="match status" value="1"/>
</dbReference>
<dbReference type="EMBL" id="NMQU01000156">
    <property type="protein sequence ID" value="OXM43241.1"/>
    <property type="molecule type" value="Genomic_DNA"/>
</dbReference>
<dbReference type="Gene3D" id="3.40.50.12780">
    <property type="entry name" value="N-terminal domain of ligase-like"/>
    <property type="match status" value="1"/>
</dbReference>
<feature type="domain" description="AMP-dependent synthetase/ligase" evidence="3">
    <location>
        <begin position="15"/>
        <end position="386"/>
    </location>
</feature>
<dbReference type="PANTHER" id="PTHR43201">
    <property type="entry name" value="ACYL-COA SYNTHETASE"/>
    <property type="match status" value="1"/>
</dbReference>
<dbReference type="InterPro" id="IPR025110">
    <property type="entry name" value="AMP-bd_C"/>
</dbReference>
<dbReference type="GO" id="GO:0006631">
    <property type="term" value="P:fatty acid metabolic process"/>
    <property type="evidence" value="ECO:0007669"/>
    <property type="project" value="TreeGrafter"/>
</dbReference>
<comment type="caution">
    <text evidence="5">The sequence shown here is derived from an EMBL/GenBank/DDBJ whole genome shotgun (WGS) entry which is preliminary data.</text>
</comment>
<evidence type="ECO:0000313" key="5">
    <source>
        <dbReference type="EMBL" id="OXM43241.1"/>
    </source>
</evidence>
<proteinExistence type="inferred from homology"/>
<dbReference type="InterPro" id="IPR042099">
    <property type="entry name" value="ANL_N_sf"/>
</dbReference>
<name>A0A229R9V9_AMYAL</name>
<dbReference type="InterPro" id="IPR020845">
    <property type="entry name" value="AMP-binding_CS"/>
</dbReference>
<organism evidence="5 6">
    <name type="scientific">Amycolatopsis alba DSM 44262</name>
    <dbReference type="NCBI Taxonomy" id="1125972"/>
    <lineage>
        <taxon>Bacteria</taxon>
        <taxon>Bacillati</taxon>
        <taxon>Actinomycetota</taxon>
        <taxon>Actinomycetes</taxon>
        <taxon>Pseudonocardiales</taxon>
        <taxon>Pseudonocardiaceae</taxon>
        <taxon>Amycolatopsis</taxon>
    </lineage>
</organism>
<dbReference type="InterPro" id="IPR045851">
    <property type="entry name" value="AMP-bd_C_sf"/>
</dbReference>
<dbReference type="Pfam" id="PF13193">
    <property type="entry name" value="AMP-binding_C"/>
    <property type="match status" value="1"/>
</dbReference>
<dbReference type="Pfam" id="PF00501">
    <property type="entry name" value="AMP-binding"/>
    <property type="match status" value="1"/>
</dbReference>
<protein>
    <submittedName>
        <fullName evidence="5">Fatty-acid--CoA ligase</fullName>
    </submittedName>
</protein>
<evidence type="ECO:0000256" key="2">
    <source>
        <dbReference type="ARBA" id="ARBA00022598"/>
    </source>
</evidence>
<dbReference type="InterPro" id="IPR000873">
    <property type="entry name" value="AMP-dep_synth/lig_dom"/>
</dbReference>
<dbReference type="SUPFAM" id="SSF56801">
    <property type="entry name" value="Acetyl-CoA synthetase-like"/>
    <property type="match status" value="1"/>
</dbReference>
<keyword evidence="2 5" id="KW-0436">Ligase</keyword>
<gene>
    <name evidence="5" type="ORF">CFP75_39255</name>
</gene>
<feature type="domain" description="AMP-binding enzyme C-terminal" evidence="4">
    <location>
        <begin position="438"/>
        <end position="505"/>
    </location>
</feature>
<accession>A0A229R9V9</accession>
<dbReference type="OrthoDB" id="9803968at2"/>
<dbReference type="GO" id="GO:0031956">
    <property type="term" value="F:medium-chain fatty acid-CoA ligase activity"/>
    <property type="evidence" value="ECO:0007669"/>
    <property type="project" value="TreeGrafter"/>
</dbReference>
<evidence type="ECO:0000313" key="6">
    <source>
        <dbReference type="Proteomes" id="UP000215563"/>
    </source>
</evidence>
<dbReference type="AlphaFoldDB" id="A0A229R9V9"/>
<sequence length="533" mass="57022">MDLRTVCPLTAHEALERAALTAPDVEAVVTAESRVTYGELAGNVVRIRAALAAHGVGRGDRVGVCLGNGPDWVALFVAIGSLGAVAVPVNTRCTADEVRYMLAKAKVSTLFVADRVLRVDFVAMLRELGLGTDGRCATLPDLTSVVVLGTEVPEGTTSWKAFLAAADGDVPATAEPDDVLLVQYTSGTTSRPKGVLLTHRNMCANAYFSGARLGFRPADRFLSARPFFHVAGSTLSVLASLQHAVTLVAMPKFEAGEALRLLEEERCTHFSGNDTIAMMLLNHPDRATRKLRLRGAWVAASPTVIRRVIDELGARECVAGYGLSEASPNVAQSCWWEPEEIRASGAMAVEPGVKVRIRALDGDHDCAPGTPGAILVRGWNVMRGYLDDPVQTAAAIDTGGWLSTGDVGLLDRSGRLHFAGRTKDIIRVGGENVAPADVEDVLHRHAAVRQAAVVGVPHERLVEVPFAFVVLREPDAVTEDELLRWAKANMAGFKVPHHLRIVDGFEGIGMTASSKVRKNQLAEHARALLGSVR</sequence>
<dbReference type="Proteomes" id="UP000215563">
    <property type="component" value="Unassembled WGS sequence"/>
</dbReference>
<dbReference type="Gene3D" id="3.30.300.30">
    <property type="match status" value="1"/>
</dbReference>
<evidence type="ECO:0000259" key="4">
    <source>
        <dbReference type="Pfam" id="PF13193"/>
    </source>
</evidence>
<comment type="similarity">
    <text evidence="1">Belongs to the ATP-dependent AMP-binding enzyme family.</text>
</comment>